<keyword evidence="2" id="KW-0805">Transcription regulation</keyword>
<dbReference type="InterPro" id="IPR007627">
    <property type="entry name" value="RNA_pol_sigma70_r2"/>
</dbReference>
<evidence type="ECO:0000256" key="5">
    <source>
        <dbReference type="ARBA" id="ARBA00023163"/>
    </source>
</evidence>
<reference evidence="8 9" key="2">
    <citation type="journal article" date="2016" name="Genome Announc.">
        <title>Genome Sequence of a Gram-Positive Diazotroph, Paenibacillus durus Type Strain ATCC 35681.</title>
        <authorList>
            <person name="Halim M.A."/>
            <person name="Rahman A.Y."/>
            <person name="Sim K.S."/>
            <person name="Yam H.C."/>
            <person name="Rahim A.A."/>
            <person name="Ghazali A.H."/>
            <person name="Najimudin N."/>
        </authorList>
    </citation>
    <scope>NUCLEOTIDE SEQUENCE [LARGE SCALE GENOMIC DNA]</scope>
    <source>
        <strain evidence="8 9">ATCC 35681</strain>
    </source>
</reference>
<dbReference type="Pfam" id="PF08281">
    <property type="entry name" value="Sigma70_r4_2"/>
    <property type="match status" value="1"/>
</dbReference>
<sequence>MGPGHLERLLQPKMAEICRYLIRLGAGAADAEDIVQDTVYKALLYLEAIDERKFSAWLYKAAINRYYDLCRRQKRFHYDEEPGDYAASESELPEEILLRREQKDLIERVLGKLNPVHRQLILMKYEMELSYREIASLLGISEGKVKASLYRARQQFQHYYGGEGE</sequence>
<dbReference type="InterPro" id="IPR013325">
    <property type="entry name" value="RNA_pol_sigma_r2"/>
</dbReference>
<dbReference type="SUPFAM" id="SSF88659">
    <property type="entry name" value="Sigma3 and sigma4 domains of RNA polymerase sigma factors"/>
    <property type="match status" value="1"/>
</dbReference>
<keyword evidence="5" id="KW-0804">Transcription</keyword>
<gene>
    <name evidence="8" type="ORF">VK70_03355</name>
</gene>
<evidence type="ECO:0000256" key="4">
    <source>
        <dbReference type="ARBA" id="ARBA00023125"/>
    </source>
</evidence>
<dbReference type="CDD" id="cd06171">
    <property type="entry name" value="Sigma70_r4"/>
    <property type="match status" value="1"/>
</dbReference>
<evidence type="ECO:0000313" key="8">
    <source>
        <dbReference type="EMBL" id="AKG33740.1"/>
    </source>
</evidence>
<dbReference type="InterPro" id="IPR036388">
    <property type="entry name" value="WH-like_DNA-bd_sf"/>
</dbReference>
<dbReference type="PANTHER" id="PTHR43133:SF8">
    <property type="entry name" value="RNA POLYMERASE SIGMA FACTOR HI_1459-RELATED"/>
    <property type="match status" value="1"/>
</dbReference>
<dbReference type="Proteomes" id="UP000034189">
    <property type="component" value="Chromosome"/>
</dbReference>
<dbReference type="InterPro" id="IPR014284">
    <property type="entry name" value="RNA_pol_sigma-70_dom"/>
</dbReference>
<dbReference type="Gene3D" id="1.10.1740.10">
    <property type="match status" value="1"/>
</dbReference>
<dbReference type="GO" id="GO:0003677">
    <property type="term" value="F:DNA binding"/>
    <property type="evidence" value="ECO:0007669"/>
    <property type="project" value="UniProtKB-KW"/>
</dbReference>
<evidence type="ECO:0000256" key="2">
    <source>
        <dbReference type="ARBA" id="ARBA00023015"/>
    </source>
</evidence>
<dbReference type="EMBL" id="CP011114">
    <property type="protein sequence ID" value="AKG33740.1"/>
    <property type="molecule type" value="Genomic_DNA"/>
</dbReference>
<feature type="domain" description="RNA polymerase sigma factor 70 region 4 type 2" evidence="7">
    <location>
        <begin position="104"/>
        <end position="155"/>
    </location>
</feature>
<dbReference type="Pfam" id="PF04542">
    <property type="entry name" value="Sigma70_r2"/>
    <property type="match status" value="1"/>
</dbReference>
<protein>
    <recommendedName>
        <fullName evidence="10">RNA polymerase subunit sigma-24</fullName>
    </recommendedName>
</protein>
<feature type="domain" description="RNA polymerase sigma-70 region 2" evidence="6">
    <location>
        <begin position="17"/>
        <end position="75"/>
    </location>
</feature>
<dbReference type="HOGENOM" id="CLU_047691_3_1_9"/>
<dbReference type="RefSeq" id="WP_025695604.1">
    <property type="nucleotide sequence ID" value="NZ_ASQQ01000340.1"/>
</dbReference>
<dbReference type="InterPro" id="IPR039425">
    <property type="entry name" value="RNA_pol_sigma-70-like"/>
</dbReference>
<evidence type="ECO:0000313" key="9">
    <source>
        <dbReference type="Proteomes" id="UP000034189"/>
    </source>
</evidence>
<reference evidence="8 9" key="1">
    <citation type="submission" date="2015-03" db="EMBL/GenBank/DDBJ databases">
        <authorList>
            <person name="Abdul Halim M."/>
        </authorList>
    </citation>
    <scope>NUCLEOTIDE SEQUENCE [LARGE SCALE GENOMIC DNA]</scope>
    <source>
        <strain evidence="8 9">ATCC 35681</strain>
    </source>
</reference>
<evidence type="ECO:0000259" key="7">
    <source>
        <dbReference type="Pfam" id="PF08281"/>
    </source>
</evidence>
<dbReference type="AlphaFoldDB" id="A0A0F7CHH2"/>
<dbReference type="SUPFAM" id="SSF88946">
    <property type="entry name" value="Sigma2 domain of RNA polymerase sigma factors"/>
    <property type="match status" value="1"/>
</dbReference>
<accession>A0A0F7CHH2</accession>
<keyword evidence="4" id="KW-0238">DNA-binding</keyword>
<dbReference type="InterPro" id="IPR013324">
    <property type="entry name" value="RNA_pol_sigma_r3/r4-like"/>
</dbReference>
<evidence type="ECO:0000256" key="3">
    <source>
        <dbReference type="ARBA" id="ARBA00023082"/>
    </source>
</evidence>
<dbReference type="GO" id="GO:0016987">
    <property type="term" value="F:sigma factor activity"/>
    <property type="evidence" value="ECO:0007669"/>
    <property type="project" value="UniProtKB-KW"/>
</dbReference>
<proteinExistence type="inferred from homology"/>
<dbReference type="SMR" id="A0A0F7CHH2"/>
<evidence type="ECO:0008006" key="10">
    <source>
        <dbReference type="Google" id="ProtNLM"/>
    </source>
</evidence>
<dbReference type="PATRIC" id="fig|1333534.5.peg.724"/>
<dbReference type="PANTHER" id="PTHR43133">
    <property type="entry name" value="RNA POLYMERASE ECF-TYPE SIGMA FACTO"/>
    <property type="match status" value="1"/>
</dbReference>
<dbReference type="NCBIfam" id="TIGR02937">
    <property type="entry name" value="sigma70-ECF"/>
    <property type="match status" value="1"/>
</dbReference>
<dbReference type="InterPro" id="IPR013249">
    <property type="entry name" value="RNA_pol_sigma70_r4_t2"/>
</dbReference>
<organism evidence="8 9">
    <name type="scientific">Paenibacillus durus ATCC 35681</name>
    <dbReference type="NCBI Taxonomy" id="1333534"/>
    <lineage>
        <taxon>Bacteria</taxon>
        <taxon>Bacillati</taxon>
        <taxon>Bacillota</taxon>
        <taxon>Bacilli</taxon>
        <taxon>Bacillales</taxon>
        <taxon>Paenibacillaceae</taxon>
        <taxon>Paenibacillus</taxon>
    </lineage>
</organism>
<comment type="similarity">
    <text evidence="1">Belongs to the sigma-70 factor family. ECF subfamily.</text>
</comment>
<dbReference type="Gene3D" id="1.10.10.10">
    <property type="entry name" value="Winged helix-like DNA-binding domain superfamily/Winged helix DNA-binding domain"/>
    <property type="match status" value="1"/>
</dbReference>
<evidence type="ECO:0000259" key="6">
    <source>
        <dbReference type="Pfam" id="PF04542"/>
    </source>
</evidence>
<name>A0A0F7CHH2_PAEDU</name>
<dbReference type="OrthoDB" id="9795666at2"/>
<keyword evidence="3" id="KW-0731">Sigma factor</keyword>
<evidence type="ECO:0000256" key="1">
    <source>
        <dbReference type="ARBA" id="ARBA00010641"/>
    </source>
</evidence>
<dbReference type="GO" id="GO:0006352">
    <property type="term" value="P:DNA-templated transcription initiation"/>
    <property type="evidence" value="ECO:0007669"/>
    <property type="project" value="InterPro"/>
</dbReference>